<evidence type="ECO:0000256" key="10">
    <source>
        <dbReference type="SAM" id="Phobius"/>
    </source>
</evidence>
<dbReference type="InterPro" id="IPR014032">
    <property type="entry name" value="Peptidase_A24A_bac"/>
</dbReference>
<keyword evidence="9" id="KW-0378">Hydrolase</keyword>
<feature type="transmembrane region" description="Helical" evidence="10">
    <location>
        <begin position="126"/>
        <end position="144"/>
    </location>
</feature>
<feature type="domain" description="Prepilin peptidase A24 N-terminal" evidence="12">
    <location>
        <begin position="15"/>
        <end position="118"/>
    </location>
</feature>
<keyword evidence="14" id="KW-1185">Reference proteome</keyword>
<comment type="similarity">
    <text evidence="2 8">Belongs to the peptidase A24 family.</text>
</comment>
<keyword evidence="3" id="KW-1003">Cell membrane</keyword>
<keyword evidence="6 10" id="KW-1133">Transmembrane helix</keyword>
<keyword evidence="7 10" id="KW-0472">Membrane</keyword>
<dbReference type="Pfam" id="PF06750">
    <property type="entry name" value="A24_N_bact"/>
    <property type="match status" value="1"/>
</dbReference>
<comment type="catalytic activity">
    <reaction evidence="9">
        <text>Typically cleaves a -Gly-|-Phe- bond to release an N-terminal, basic peptide of 5-8 residues from type IV prepilin, and then N-methylates the new N-terminal amino group, the methyl donor being S-adenosyl-L-methionine.</text>
        <dbReference type="EC" id="3.4.23.43"/>
    </reaction>
</comment>
<dbReference type="Pfam" id="PF01478">
    <property type="entry name" value="Peptidase_A24"/>
    <property type="match status" value="1"/>
</dbReference>
<dbReference type="PANTHER" id="PTHR30487:SF0">
    <property type="entry name" value="PREPILIN LEADER PEPTIDASE_N-METHYLTRANSFERASE-RELATED"/>
    <property type="match status" value="1"/>
</dbReference>
<evidence type="ECO:0000256" key="5">
    <source>
        <dbReference type="ARBA" id="ARBA00022692"/>
    </source>
</evidence>
<keyword evidence="9" id="KW-0808">Transferase</keyword>
<keyword evidence="9" id="KW-0489">Methyltransferase</keyword>
<feature type="domain" description="Prepilin type IV endopeptidase peptidase" evidence="11">
    <location>
        <begin position="130"/>
        <end position="239"/>
    </location>
</feature>
<evidence type="ECO:0000256" key="4">
    <source>
        <dbReference type="ARBA" id="ARBA00022519"/>
    </source>
</evidence>
<evidence type="ECO:0000313" key="14">
    <source>
        <dbReference type="Proteomes" id="UP001056648"/>
    </source>
</evidence>
<evidence type="ECO:0000256" key="2">
    <source>
        <dbReference type="ARBA" id="ARBA00005801"/>
    </source>
</evidence>
<dbReference type="EC" id="3.4.23.43" evidence="9"/>
<feature type="transmembrane region" description="Helical" evidence="10">
    <location>
        <begin position="156"/>
        <end position="171"/>
    </location>
</feature>
<evidence type="ECO:0000313" key="13">
    <source>
        <dbReference type="EMBL" id="USE78484.1"/>
    </source>
</evidence>
<evidence type="ECO:0000259" key="12">
    <source>
        <dbReference type="Pfam" id="PF06750"/>
    </source>
</evidence>
<dbReference type="Gene3D" id="1.20.120.1220">
    <property type="match status" value="1"/>
</dbReference>
<comment type="function">
    <text evidence="9">Plays an essential role in type IV pili and type II pseudopili formation by proteolytically removing the leader sequence from substrate proteins and subsequently monomethylating the alpha-amino group of the newly exposed N-terminal phenylalanine.</text>
</comment>
<feature type="transmembrane region" description="Helical" evidence="10">
    <location>
        <begin position="255"/>
        <end position="275"/>
    </location>
</feature>
<gene>
    <name evidence="13" type="ORF">NDR89_01225</name>
</gene>
<evidence type="ECO:0000256" key="1">
    <source>
        <dbReference type="ARBA" id="ARBA00004429"/>
    </source>
</evidence>
<evidence type="ECO:0000256" key="3">
    <source>
        <dbReference type="ARBA" id="ARBA00022475"/>
    </source>
</evidence>
<keyword evidence="9" id="KW-0645">Protease</keyword>
<protein>
    <recommendedName>
        <fullName evidence="9">Prepilin leader peptidase/N-methyltransferase</fullName>
        <ecNumber evidence="9">2.1.1.-</ecNumber>
        <ecNumber evidence="9">3.4.23.43</ecNumber>
    </recommendedName>
</protein>
<feature type="transmembrane region" description="Helical" evidence="10">
    <location>
        <begin position="6"/>
        <end position="28"/>
    </location>
</feature>
<dbReference type="InterPro" id="IPR010627">
    <property type="entry name" value="Prepilin_pept_A24_N"/>
</dbReference>
<dbReference type="PANTHER" id="PTHR30487">
    <property type="entry name" value="TYPE 4 PREPILIN-LIKE PROTEINS LEADER PEPTIDE-PROCESSING ENZYME"/>
    <property type="match status" value="1"/>
</dbReference>
<dbReference type="EC" id="2.1.1.-" evidence="9"/>
<evidence type="ECO:0000256" key="6">
    <source>
        <dbReference type="ARBA" id="ARBA00022989"/>
    </source>
</evidence>
<comment type="subcellular location">
    <subcellularLocation>
        <location evidence="1">Cell inner membrane</location>
        <topology evidence="1">Multi-pass membrane protein</topology>
    </subcellularLocation>
    <subcellularLocation>
        <location evidence="9">Cell membrane</location>
        <topology evidence="9">Multi-pass membrane protein</topology>
    </subcellularLocation>
</comment>
<keyword evidence="5 9" id="KW-0812">Transmembrane</keyword>
<evidence type="ECO:0000256" key="9">
    <source>
        <dbReference type="RuleBase" id="RU003794"/>
    </source>
</evidence>
<feature type="transmembrane region" description="Helical" evidence="10">
    <location>
        <begin position="214"/>
        <end position="243"/>
    </location>
</feature>
<proteinExistence type="inferred from homology"/>
<sequence length="286" mass="31096">MSALPPWLVFVGAALLGLVVGSFLNVVIHRLPLMMERSEANYIASLRNEPLPYPAPYDLAVPRSHCPHCHLPVAPWHNVPVIGFLLLRGRCRACRAPIGWRYLAVELTGAAVAMAALWLLGTTWQALAGMVLGWSLLALALIDAESLVLPDQMTQPLLWLGLFLNVCDFFVPAKDAIIGAAGGYLMLWGGYWLFKLLRRKEGMGYGDFKLMAALGAWFGWQALPALLLISSLCGLACALAFVLLGRLDRDAPFPFGPSIAVAGMLVLLCGSDWLLQGMAAFAARLW</sequence>
<dbReference type="PRINTS" id="PR00864">
    <property type="entry name" value="PREPILNPTASE"/>
</dbReference>
<dbReference type="InterPro" id="IPR050882">
    <property type="entry name" value="Prepilin_peptidase/N-MTase"/>
</dbReference>
<keyword evidence="9" id="KW-0511">Multifunctional enzyme</keyword>
<organism evidence="13 14">
    <name type="scientific">Cupriavidus gilardii</name>
    <dbReference type="NCBI Taxonomy" id="82541"/>
    <lineage>
        <taxon>Bacteria</taxon>
        <taxon>Pseudomonadati</taxon>
        <taxon>Pseudomonadota</taxon>
        <taxon>Betaproteobacteria</taxon>
        <taxon>Burkholderiales</taxon>
        <taxon>Burkholderiaceae</taxon>
        <taxon>Cupriavidus</taxon>
    </lineage>
</organism>
<evidence type="ECO:0000256" key="8">
    <source>
        <dbReference type="RuleBase" id="RU003793"/>
    </source>
</evidence>
<evidence type="ECO:0000256" key="7">
    <source>
        <dbReference type="ARBA" id="ARBA00023136"/>
    </source>
</evidence>
<dbReference type="InterPro" id="IPR000045">
    <property type="entry name" value="Prepilin_IV_endopep_pep"/>
</dbReference>
<name>A0ABY4VMQ3_9BURK</name>
<reference evidence="13" key="1">
    <citation type="submission" date="2022-06" db="EMBL/GenBank/DDBJ databases">
        <title>Complete genome sequence and characterization of Cupriavidus gilardii QJ1 isolated from contaminating cells.</title>
        <authorList>
            <person name="Qi J."/>
        </authorList>
    </citation>
    <scope>NUCLEOTIDE SEQUENCE</scope>
    <source>
        <strain evidence="13">QJ1</strain>
    </source>
</reference>
<feature type="transmembrane region" description="Helical" evidence="10">
    <location>
        <begin position="100"/>
        <end position="120"/>
    </location>
</feature>
<dbReference type="EMBL" id="CP098735">
    <property type="protein sequence ID" value="USE78484.1"/>
    <property type="molecule type" value="Genomic_DNA"/>
</dbReference>
<accession>A0ABY4VMQ3</accession>
<feature type="transmembrane region" description="Helical" evidence="10">
    <location>
        <begin position="177"/>
        <end position="194"/>
    </location>
</feature>
<keyword evidence="4" id="KW-0997">Cell inner membrane</keyword>
<dbReference type="Proteomes" id="UP001056648">
    <property type="component" value="Chromosome 1"/>
</dbReference>
<evidence type="ECO:0000259" key="11">
    <source>
        <dbReference type="Pfam" id="PF01478"/>
    </source>
</evidence>